<evidence type="ECO:0000256" key="7">
    <source>
        <dbReference type="SAM" id="MobiDB-lite"/>
    </source>
</evidence>
<organism evidence="10 11">
    <name type="scientific">Mytilus coruscus</name>
    <name type="common">Sea mussel</name>
    <dbReference type="NCBI Taxonomy" id="42192"/>
    <lineage>
        <taxon>Eukaryota</taxon>
        <taxon>Metazoa</taxon>
        <taxon>Spiralia</taxon>
        <taxon>Lophotrochozoa</taxon>
        <taxon>Mollusca</taxon>
        <taxon>Bivalvia</taxon>
        <taxon>Autobranchia</taxon>
        <taxon>Pteriomorphia</taxon>
        <taxon>Mytilida</taxon>
        <taxon>Mytiloidea</taxon>
        <taxon>Mytilidae</taxon>
        <taxon>Mytilinae</taxon>
        <taxon>Mytilus</taxon>
    </lineage>
</organism>
<dbReference type="GO" id="GO:0016020">
    <property type="term" value="C:membrane"/>
    <property type="evidence" value="ECO:0007669"/>
    <property type="project" value="UniProtKB-SubCell"/>
</dbReference>
<evidence type="ECO:0000256" key="4">
    <source>
        <dbReference type="ARBA" id="ARBA00023136"/>
    </source>
</evidence>
<dbReference type="InterPro" id="IPR036179">
    <property type="entry name" value="Ig-like_dom_sf"/>
</dbReference>
<evidence type="ECO:0000259" key="9">
    <source>
        <dbReference type="PROSITE" id="PS50835"/>
    </source>
</evidence>
<dbReference type="SUPFAM" id="SSF48726">
    <property type="entry name" value="Immunoglobulin"/>
    <property type="match status" value="2"/>
</dbReference>
<dbReference type="Pfam" id="PF13927">
    <property type="entry name" value="Ig_3"/>
    <property type="match status" value="1"/>
</dbReference>
<keyword evidence="8" id="KW-0812">Transmembrane</keyword>
<protein>
    <recommendedName>
        <fullName evidence="9">Ig-like domain-containing protein</fullName>
    </recommendedName>
</protein>
<evidence type="ECO:0000313" key="10">
    <source>
        <dbReference type="EMBL" id="CAC5394413.1"/>
    </source>
</evidence>
<evidence type="ECO:0000256" key="5">
    <source>
        <dbReference type="ARBA" id="ARBA00023157"/>
    </source>
</evidence>
<dbReference type="GO" id="GO:0007156">
    <property type="term" value="P:homophilic cell adhesion via plasma membrane adhesion molecules"/>
    <property type="evidence" value="ECO:0007669"/>
    <property type="project" value="TreeGrafter"/>
</dbReference>
<dbReference type="InterPro" id="IPR013783">
    <property type="entry name" value="Ig-like_fold"/>
</dbReference>
<evidence type="ECO:0000256" key="8">
    <source>
        <dbReference type="SAM" id="Phobius"/>
    </source>
</evidence>
<evidence type="ECO:0000256" key="3">
    <source>
        <dbReference type="ARBA" id="ARBA00022737"/>
    </source>
</evidence>
<dbReference type="InterPro" id="IPR051427">
    <property type="entry name" value="Nectin/Nectin-like"/>
</dbReference>
<evidence type="ECO:0000256" key="1">
    <source>
        <dbReference type="ARBA" id="ARBA00004370"/>
    </source>
</evidence>
<feature type="region of interest" description="Disordered" evidence="7">
    <location>
        <begin position="649"/>
        <end position="724"/>
    </location>
</feature>
<dbReference type="PROSITE" id="PS50835">
    <property type="entry name" value="IG_LIKE"/>
    <property type="match status" value="2"/>
</dbReference>
<dbReference type="AlphaFoldDB" id="A0A6J8CD96"/>
<dbReference type="InterPro" id="IPR007110">
    <property type="entry name" value="Ig-like_dom"/>
</dbReference>
<feature type="compositionally biased region" description="Low complexity" evidence="7">
    <location>
        <begin position="686"/>
        <end position="705"/>
    </location>
</feature>
<feature type="region of interest" description="Disordered" evidence="7">
    <location>
        <begin position="599"/>
        <end position="636"/>
    </location>
</feature>
<proteinExistence type="predicted"/>
<evidence type="ECO:0000313" key="11">
    <source>
        <dbReference type="Proteomes" id="UP000507470"/>
    </source>
</evidence>
<sequence length="724" mass="81584">MNSHITAGIGDSDVELRCQFTTENDDFVNLIHLTARNKTTDSFYRIVTFYPPHRNKLPSLSTSGQYLSGRVSLTNPTGSLNVAIMSYNSVQCEDDTDYGCDVYYDNNGQLNTMQSDPTTITITSPSSKPDSVTMFPSDGIVHEDYVSFICEGDVGNPAGNFIWRKHLAGEHNPVVYSDPVTVSTEIPDSCSFHGTSNLTIQLTEDDNGATISCIEQSYQVENMMRKTLPLNIHYKVRNVEISKDPDVDTHIRDPMNQINLTCVAEGNPSPYYNWYKEPDLETVVSSGDTFIIKEMFTNKSGIYRCKAYHYISGAMYSEEQMVNITIVEDPNKMPSWGDPKTKSGSTVIVVVVLALAVVITVVVLSYIYYRRKNIESSDFKEVLSKFKCQQVFSRIKCPRSFPRIKCPRSFPKVTCPQFLRRKGSETKVGSGESWAESDRSSIHTDHNIDLSPEYSTVINENETIDTRPKAHPRKNHYDDVVMQLDDKSGQKRIVPTSDDHLDDDMVKSADDSTLYTNAKLVEQNKLTKSTDLSRIYASVNKRQSDVSPQNIPVPAARSKSQLNIDHIEFADAGVRSRPHSFIGENKLNLFTIDIDQPDRRTTTSKTFGKGPKQTEQNGDDDKLPDPPSISDTEDNLLDSDVTLTEERAFRNDALHSDDNSKNVERENIKSSYTNLYDKSENKNETENQTETKLSSPKKFPSIKPPNMDSYLITDKHKEKDFSSV</sequence>
<keyword evidence="6" id="KW-0325">Glycoprotein</keyword>
<feature type="domain" description="Ig-like" evidence="9">
    <location>
        <begin position="245"/>
        <end position="323"/>
    </location>
</feature>
<dbReference type="Gene3D" id="2.60.40.10">
    <property type="entry name" value="Immunoglobulins"/>
    <property type="match status" value="3"/>
</dbReference>
<dbReference type="GO" id="GO:0005912">
    <property type="term" value="C:adherens junction"/>
    <property type="evidence" value="ECO:0007669"/>
    <property type="project" value="TreeGrafter"/>
</dbReference>
<comment type="subcellular location">
    <subcellularLocation>
        <location evidence="1">Membrane</location>
    </subcellularLocation>
</comment>
<keyword evidence="11" id="KW-1185">Reference proteome</keyword>
<keyword evidence="8" id="KW-1133">Transmembrane helix</keyword>
<evidence type="ECO:0000256" key="6">
    <source>
        <dbReference type="ARBA" id="ARBA00023180"/>
    </source>
</evidence>
<feature type="compositionally biased region" description="Basic and acidic residues" evidence="7">
    <location>
        <begin position="649"/>
        <end position="668"/>
    </location>
</feature>
<evidence type="ECO:0000256" key="2">
    <source>
        <dbReference type="ARBA" id="ARBA00022729"/>
    </source>
</evidence>
<feature type="domain" description="Ig-like" evidence="9">
    <location>
        <begin position="117"/>
        <end position="231"/>
    </location>
</feature>
<keyword evidence="3" id="KW-0677">Repeat</keyword>
<keyword evidence="2" id="KW-0732">Signal</keyword>
<reference evidence="10 11" key="1">
    <citation type="submission" date="2020-06" db="EMBL/GenBank/DDBJ databases">
        <authorList>
            <person name="Li R."/>
            <person name="Bekaert M."/>
        </authorList>
    </citation>
    <scope>NUCLEOTIDE SEQUENCE [LARGE SCALE GENOMIC DNA]</scope>
    <source>
        <strain evidence="11">wild</strain>
    </source>
</reference>
<dbReference type="PANTHER" id="PTHR23277:SF108">
    <property type="entry name" value="FASCICLIN-3"/>
    <property type="match status" value="1"/>
</dbReference>
<keyword evidence="4 8" id="KW-0472">Membrane</keyword>
<feature type="transmembrane region" description="Helical" evidence="8">
    <location>
        <begin position="347"/>
        <end position="369"/>
    </location>
</feature>
<dbReference type="PANTHER" id="PTHR23277">
    <property type="entry name" value="NECTIN-RELATED"/>
    <property type="match status" value="1"/>
</dbReference>
<accession>A0A6J8CD96</accession>
<name>A0A6J8CD96_MYTCO</name>
<dbReference type="EMBL" id="CACVKT020005286">
    <property type="protein sequence ID" value="CAC5394413.1"/>
    <property type="molecule type" value="Genomic_DNA"/>
</dbReference>
<feature type="compositionally biased region" description="Basic and acidic residues" evidence="7">
    <location>
        <begin position="713"/>
        <end position="724"/>
    </location>
</feature>
<dbReference type="GO" id="GO:0007157">
    <property type="term" value="P:heterophilic cell-cell adhesion via plasma membrane cell adhesion molecules"/>
    <property type="evidence" value="ECO:0007669"/>
    <property type="project" value="TreeGrafter"/>
</dbReference>
<dbReference type="Proteomes" id="UP000507470">
    <property type="component" value="Unassembled WGS sequence"/>
</dbReference>
<keyword evidence="5" id="KW-1015">Disulfide bond</keyword>
<dbReference type="OrthoDB" id="9355041at2759"/>
<gene>
    <name evidence="10" type="ORF">MCOR_29161</name>
</gene>